<dbReference type="Proteomes" id="UP000186132">
    <property type="component" value="Unassembled WGS sequence"/>
</dbReference>
<reference evidence="1 2" key="1">
    <citation type="submission" date="2016-11" db="EMBL/GenBank/DDBJ databases">
        <authorList>
            <person name="Jaros S."/>
            <person name="Januszkiewicz K."/>
            <person name="Wedrychowicz H."/>
        </authorList>
    </citation>
    <scope>NUCLEOTIDE SEQUENCE [LARGE SCALE GENOMIC DNA]</scope>
    <source>
        <strain evidence="1 2">DSM 45627</strain>
    </source>
</reference>
<evidence type="ECO:0000313" key="1">
    <source>
        <dbReference type="EMBL" id="SHH32919.1"/>
    </source>
</evidence>
<organism evidence="1 2">
    <name type="scientific">Jatrophihabitans endophyticus</name>
    <dbReference type="NCBI Taxonomy" id="1206085"/>
    <lineage>
        <taxon>Bacteria</taxon>
        <taxon>Bacillati</taxon>
        <taxon>Actinomycetota</taxon>
        <taxon>Actinomycetes</taxon>
        <taxon>Jatrophihabitantales</taxon>
        <taxon>Jatrophihabitantaceae</taxon>
        <taxon>Jatrophihabitans</taxon>
    </lineage>
</organism>
<evidence type="ECO:0000313" key="2">
    <source>
        <dbReference type="Proteomes" id="UP000186132"/>
    </source>
</evidence>
<dbReference type="OrthoDB" id="4731620at2"/>
<gene>
    <name evidence="1" type="ORF">SAMN05443575_3726</name>
</gene>
<dbReference type="Pfam" id="PF11639">
    <property type="entry name" value="HapK"/>
    <property type="match status" value="1"/>
</dbReference>
<dbReference type="InterPro" id="IPR021667">
    <property type="entry name" value="HapK"/>
</dbReference>
<sequence>MAGTTAVNTFSLREGVGAAEFAAFSRDLDRPTCLALAEVESFDVYLVDHDRDGSAVDVVEVMTVTDWDRWVEVRDSAPQLRPVVDRFEQLVDIATVTTYFTRRTTGEEA</sequence>
<name>A0A1M5S349_9ACTN</name>
<dbReference type="Gene3D" id="3.30.70.100">
    <property type="match status" value="1"/>
</dbReference>
<dbReference type="RefSeq" id="WP_073391884.1">
    <property type="nucleotide sequence ID" value="NZ_FQVU01000005.1"/>
</dbReference>
<protein>
    <submittedName>
        <fullName evidence="1">REDY-like protein HapK</fullName>
    </submittedName>
</protein>
<dbReference type="EMBL" id="FQVU01000005">
    <property type="protein sequence ID" value="SHH32919.1"/>
    <property type="molecule type" value="Genomic_DNA"/>
</dbReference>
<keyword evidence="2" id="KW-1185">Reference proteome</keyword>
<dbReference type="AlphaFoldDB" id="A0A1M5S349"/>
<proteinExistence type="predicted"/>
<dbReference type="STRING" id="1206085.SAMN05443575_3726"/>
<accession>A0A1M5S349</accession>